<accession>A0A6B3W151</accession>
<organism evidence="2 3">
    <name type="scientific">Bacillus aquiflavi</name>
    <dbReference type="NCBI Taxonomy" id="2672567"/>
    <lineage>
        <taxon>Bacteria</taxon>
        <taxon>Bacillati</taxon>
        <taxon>Bacillota</taxon>
        <taxon>Bacilli</taxon>
        <taxon>Bacillales</taxon>
        <taxon>Bacillaceae</taxon>
        <taxon>Bacillus</taxon>
    </lineage>
</organism>
<keyword evidence="2" id="KW-0378">Hydrolase</keyword>
<proteinExistence type="predicted"/>
<dbReference type="Proteomes" id="UP000472971">
    <property type="component" value="Unassembled WGS sequence"/>
</dbReference>
<dbReference type="AlphaFoldDB" id="A0A6B3W151"/>
<dbReference type="Proteomes" id="UP000570010">
    <property type="component" value="Unassembled WGS sequence"/>
</dbReference>
<evidence type="ECO:0000313" key="3">
    <source>
        <dbReference type="Proteomes" id="UP000472971"/>
    </source>
</evidence>
<keyword evidence="3" id="KW-1185">Reference proteome</keyword>
<name>A0A6B3W151_9BACI</name>
<dbReference type="EMBL" id="JAAIWN010000108">
    <property type="protein sequence ID" value="NEY83218.1"/>
    <property type="molecule type" value="Genomic_DNA"/>
</dbReference>
<reference evidence="2 3" key="1">
    <citation type="submission" date="2020-02" db="EMBL/GenBank/DDBJ databases">
        <title>Bacillus aquiflavi sp. nov., isolated from yellow water of strong flavor Chinese baijiu in Yibin region of China.</title>
        <authorList>
            <person name="Xie J."/>
        </authorList>
    </citation>
    <scope>NUCLEOTIDE SEQUENCE [LARGE SCALE GENOMIC DNA]</scope>
    <source>
        <strain evidence="2 3">3H-10</strain>
    </source>
</reference>
<gene>
    <name evidence="2" type="ORF">G4D64_17560</name>
    <name evidence="1" type="ORF">H1Z61_17600</name>
</gene>
<evidence type="ECO:0000313" key="2">
    <source>
        <dbReference type="EMBL" id="NEY83218.1"/>
    </source>
</evidence>
<sequence length="129" mass="14394">EHSNVYTDMTSEALSEEMTYLKAANPEVYRKLEEMDITAVAGYDVKVQATSLPTYSYTGGRVDVEQSSNDGAVSIQSQQAESLGALIDQRLSYKVDGGAVRLTKPPHIYEIENEEFIELIKKVNKTQQE</sequence>
<dbReference type="EMBL" id="JACEIO010000103">
    <property type="protein sequence ID" value="MBA4538858.1"/>
    <property type="molecule type" value="Genomic_DNA"/>
</dbReference>
<evidence type="ECO:0000313" key="1">
    <source>
        <dbReference type="EMBL" id="MBA4538858.1"/>
    </source>
</evidence>
<protein>
    <submittedName>
        <fullName evidence="2">Alpha/beta hydrolase</fullName>
    </submittedName>
</protein>
<reference evidence="1 4" key="2">
    <citation type="submission" date="2020-07" db="EMBL/GenBank/DDBJ databases">
        <authorList>
            <person name="Feng H."/>
        </authorList>
    </citation>
    <scope>NUCLEOTIDE SEQUENCE [LARGE SCALE GENOMIC DNA]</scope>
    <source>
        <strain evidence="1">S-12</strain>
        <strain evidence="4">s-12</strain>
    </source>
</reference>
<feature type="non-terminal residue" evidence="2">
    <location>
        <position position="1"/>
    </location>
</feature>
<evidence type="ECO:0000313" key="4">
    <source>
        <dbReference type="Proteomes" id="UP000570010"/>
    </source>
</evidence>
<dbReference type="GO" id="GO:0016787">
    <property type="term" value="F:hydrolase activity"/>
    <property type="evidence" value="ECO:0007669"/>
    <property type="project" value="UniProtKB-KW"/>
</dbReference>
<comment type="caution">
    <text evidence="2">The sequence shown here is derived from an EMBL/GenBank/DDBJ whole genome shotgun (WGS) entry which is preliminary data.</text>
</comment>